<proteinExistence type="predicted"/>
<protein>
    <submittedName>
        <fullName evidence="1">Uncharacterized protein</fullName>
    </submittedName>
</protein>
<name>A0A8J5X248_ZIZPA</name>
<reference evidence="1" key="2">
    <citation type="submission" date="2021-02" db="EMBL/GenBank/DDBJ databases">
        <authorList>
            <person name="Kimball J.A."/>
            <person name="Haas M.W."/>
            <person name="Macchietto M."/>
            <person name="Kono T."/>
            <person name="Duquette J."/>
            <person name="Shao M."/>
        </authorList>
    </citation>
    <scope>NUCLEOTIDE SEQUENCE</scope>
    <source>
        <tissue evidence="1">Fresh leaf tissue</tissue>
    </source>
</reference>
<organism evidence="1 2">
    <name type="scientific">Zizania palustris</name>
    <name type="common">Northern wild rice</name>
    <dbReference type="NCBI Taxonomy" id="103762"/>
    <lineage>
        <taxon>Eukaryota</taxon>
        <taxon>Viridiplantae</taxon>
        <taxon>Streptophyta</taxon>
        <taxon>Embryophyta</taxon>
        <taxon>Tracheophyta</taxon>
        <taxon>Spermatophyta</taxon>
        <taxon>Magnoliopsida</taxon>
        <taxon>Liliopsida</taxon>
        <taxon>Poales</taxon>
        <taxon>Poaceae</taxon>
        <taxon>BOP clade</taxon>
        <taxon>Oryzoideae</taxon>
        <taxon>Oryzeae</taxon>
        <taxon>Zizaniinae</taxon>
        <taxon>Zizania</taxon>
    </lineage>
</organism>
<accession>A0A8J5X248</accession>
<evidence type="ECO:0000313" key="2">
    <source>
        <dbReference type="Proteomes" id="UP000729402"/>
    </source>
</evidence>
<dbReference type="EMBL" id="JAAALK010000079">
    <property type="protein sequence ID" value="KAG8100491.1"/>
    <property type="molecule type" value="Genomic_DNA"/>
</dbReference>
<dbReference type="AlphaFoldDB" id="A0A8J5X248"/>
<sequence length="68" mass="7574">MGTAPAAGTCPWWRRARWDKIWLSPTARRSPPPISANLRRFLNALALIGGACEQALRGVAAWREEESQ</sequence>
<evidence type="ECO:0000313" key="1">
    <source>
        <dbReference type="EMBL" id="KAG8100491.1"/>
    </source>
</evidence>
<keyword evidence="2" id="KW-1185">Reference proteome</keyword>
<gene>
    <name evidence="1" type="ORF">GUJ93_ZPchr0013g37124</name>
</gene>
<comment type="caution">
    <text evidence="1">The sequence shown here is derived from an EMBL/GenBank/DDBJ whole genome shotgun (WGS) entry which is preliminary data.</text>
</comment>
<reference evidence="1" key="1">
    <citation type="journal article" date="2021" name="bioRxiv">
        <title>Whole Genome Assembly and Annotation of Northern Wild Rice, Zizania palustris L., Supports a Whole Genome Duplication in the Zizania Genus.</title>
        <authorList>
            <person name="Haas M."/>
            <person name="Kono T."/>
            <person name="Macchietto M."/>
            <person name="Millas R."/>
            <person name="McGilp L."/>
            <person name="Shao M."/>
            <person name="Duquette J."/>
            <person name="Hirsch C.N."/>
            <person name="Kimball J."/>
        </authorList>
    </citation>
    <scope>NUCLEOTIDE SEQUENCE</scope>
    <source>
        <tissue evidence="1">Fresh leaf tissue</tissue>
    </source>
</reference>
<dbReference type="Proteomes" id="UP000729402">
    <property type="component" value="Unassembled WGS sequence"/>
</dbReference>